<keyword evidence="1 8" id="KW-0378">Hydrolase</keyword>
<evidence type="ECO:0000256" key="6">
    <source>
        <dbReference type="PROSITE-ProRule" id="PRU10056"/>
    </source>
</evidence>
<comment type="similarity">
    <text evidence="8">Belongs to the glycosyl hydrolase family 6.</text>
</comment>
<gene>
    <name evidence="10" type="ORF">PG994_011098</name>
</gene>
<dbReference type="RefSeq" id="XP_066711617.1">
    <property type="nucleotide sequence ID" value="XM_066862507.1"/>
</dbReference>
<feature type="region of interest" description="Disordered" evidence="9">
    <location>
        <begin position="335"/>
        <end position="367"/>
    </location>
</feature>
<evidence type="ECO:0000256" key="2">
    <source>
        <dbReference type="ARBA" id="ARBA00023001"/>
    </source>
</evidence>
<feature type="active site" evidence="6">
    <location>
        <position position="116"/>
    </location>
</feature>
<reference evidence="10 11" key="1">
    <citation type="submission" date="2023-01" db="EMBL/GenBank/DDBJ databases">
        <title>Analysis of 21 Apiospora genomes using comparative genomics revels a genus with tremendous synthesis potential of carbohydrate active enzymes and secondary metabolites.</title>
        <authorList>
            <person name="Sorensen T."/>
        </authorList>
    </citation>
    <scope>NUCLEOTIDE SEQUENCE [LARGE SCALE GENOMIC DNA]</scope>
    <source>
        <strain evidence="10 11">CBS 135458</strain>
    </source>
</reference>
<keyword evidence="4 8" id="KW-0326">Glycosidase</keyword>
<proteinExistence type="inferred from homology"/>
<dbReference type="SUPFAM" id="SSF51989">
    <property type="entry name" value="Glycosyl hydrolases family 6, cellulases"/>
    <property type="match status" value="1"/>
</dbReference>
<dbReference type="InterPro" id="IPR036434">
    <property type="entry name" value="Beta_cellobiohydrolase_sf"/>
</dbReference>
<dbReference type="PANTHER" id="PTHR34876:SF2">
    <property type="entry name" value="GLUCANASE"/>
    <property type="match status" value="1"/>
</dbReference>
<dbReference type="GeneID" id="92095570"/>
<keyword evidence="5 8" id="KW-0624">Polysaccharide degradation</keyword>
<dbReference type="InterPro" id="IPR001524">
    <property type="entry name" value="Glyco_hydro_6_CS"/>
</dbReference>
<dbReference type="EC" id="3.2.1.-" evidence="8"/>
<dbReference type="Gene3D" id="3.20.20.40">
    <property type="entry name" value="1, 4-beta cellobiohydrolase"/>
    <property type="match status" value="1"/>
</dbReference>
<evidence type="ECO:0000256" key="3">
    <source>
        <dbReference type="ARBA" id="ARBA00023277"/>
    </source>
</evidence>
<evidence type="ECO:0000256" key="7">
    <source>
        <dbReference type="PROSITE-ProRule" id="PRU10057"/>
    </source>
</evidence>
<name>A0ABR1TUH5_9PEZI</name>
<dbReference type="Proteomes" id="UP001480595">
    <property type="component" value="Unassembled WGS sequence"/>
</dbReference>
<dbReference type="PROSITE" id="PS00656">
    <property type="entry name" value="GLYCOSYL_HYDROL_F6_2"/>
    <property type="match status" value="1"/>
</dbReference>
<dbReference type="InterPro" id="IPR016288">
    <property type="entry name" value="Beta_cellobiohydrolase"/>
</dbReference>
<dbReference type="PRINTS" id="PR00733">
    <property type="entry name" value="GLHYDRLASE6"/>
</dbReference>
<dbReference type="PROSITE" id="PS00655">
    <property type="entry name" value="GLYCOSYL_HYDROL_F6_1"/>
    <property type="match status" value="1"/>
</dbReference>
<sequence>MKVTTTAAVFAAGALAAPNRRGAAAACSSAVTLDASTNVWKNYKLHANTFYRSEVEKAVEAISDSSLKAQAAKVADVGSFLWIDTIENIAKVEPAIADTPCEDILGLVIYDLPGRDCAAKASNGELTYSEISRYKSEYIDLPVDNPKLTSFPRCATAVVAILKKNPNTAFALLIEPDSLPNLVTNADLQTCEDSKSAYEEGVAYALKNLNLPNVVMYIDAGHGGWLGWDANLKPGAEELAKVYKNAGSPKQVRGFATNIAGWNSWDESPGEFSKASDAKYNSCQNEKTYVQKFGAALKTAGHPSFAIMDTGRNAVTGLRKEWGDWCNVDGAGFGERPTADTGDSNTDAFVWGKPGGESDGTSDSGATRYDSFCGKDDAYKPAPEAGSWNQAYFEMLLKNASPQF</sequence>
<dbReference type="PIRSF" id="PIRSF001100">
    <property type="entry name" value="Beta_cellobiohydrolase"/>
    <property type="match status" value="1"/>
</dbReference>
<protein>
    <recommendedName>
        <fullName evidence="8">Glucanase</fullName>
        <ecNumber evidence="8">3.2.1.-</ecNumber>
    </recommendedName>
</protein>
<evidence type="ECO:0000256" key="4">
    <source>
        <dbReference type="ARBA" id="ARBA00023295"/>
    </source>
</evidence>
<evidence type="ECO:0000313" key="11">
    <source>
        <dbReference type="Proteomes" id="UP001480595"/>
    </source>
</evidence>
<keyword evidence="11" id="KW-1185">Reference proteome</keyword>
<organism evidence="10 11">
    <name type="scientific">Apiospora phragmitis</name>
    <dbReference type="NCBI Taxonomy" id="2905665"/>
    <lineage>
        <taxon>Eukaryota</taxon>
        <taxon>Fungi</taxon>
        <taxon>Dikarya</taxon>
        <taxon>Ascomycota</taxon>
        <taxon>Pezizomycotina</taxon>
        <taxon>Sordariomycetes</taxon>
        <taxon>Xylariomycetidae</taxon>
        <taxon>Amphisphaeriales</taxon>
        <taxon>Apiosporaceae</taxon>
        <taxon>Apiospora</taxon>
    </lineage>
</organism>
<dbReference type="Pfam" id="PF01341">
    <property type="entry name" value="Glyco_hydro_6"/>
    <property type="match status" value="1"/>
</dbReference>
<dbReference type="EMBL" id="JAQQWL010000011">
    <property type="protein sequence ID" value="KAK8049368.1"/>
    <property type="molecule type" value="Genomic_DNA"/>
</dbReference>
<comment type="caution">
    <text evidence="10">The sequence shown here is derived from an EMBL/GenBank/DDBJ whole genome shotgun (WGS) entry which is preliminary data.</text>
</comment>
<accession>A0ABR1TUH5</accession>
<evidence type="ECO:0000313" key="10">
    <source>
        <dbReference type="EMBL" id="KAK8049368.1"/>
    </source>
</evidence>
<evidence type="ECO:0000256" key="9">
    <source>
        <dbReference type="SAM" id="MobiDB-lite"/>
    </source>
</evidence>
<evidence type="ECO:0000256" key="1">
    <source>
        <dbReference type="ARBA" id="ARBA00022801"/>
    </source>
</evidence>
<feature type="active site" description="Proton donor" evidence="7">
    <location>
        <position position="177"/>
    </location>
</feature>
<keyword evidence="3 8" id="KW-0119">Carbohydrate metabolism</keyword>
<keyword evidence="2 8" id="KW-0136">Cellulose degradation</keyword>
<dbReference type="PANTHER" id="PTHR34876">
    <property type="match status" value="1"/>
</dbReference>
<evidence type="ECO:0000256" key="5">
    <source>
        <dbReference type="ARBA" id="ARBA00023326"/>
    </source>
</evidence>
<evidence type="ECO:0000256" key="8">
    <source>
        <dbReference type="RuleBase" id="RU361186"/>
    </source>
</evidence>